<dbReference type="Proteomes" id="UP000648482">
    <property type="component" value="Unassembled WGS sequence"/>
</dbReference>
<sequence length="53" mass="6045">MPLLTVILRFLFKGKQAQNSRVVCHSLINSCRRPIGLSIFTFILSTLLSFLHN</sequence>
<evidence type="ECO:0000313" key="2">
    <source>
        <dbReference type="Proteomes" id="UP000648482"/>
    </source>
</evidence>
<reference evidence="1 2" key="1">
    <citation type="submission" date="2015-06" db="EMBL/GenBank/DDBJ databases">
        <title>Genome sequence of Pseudoalteromonas aliena.</title>
        <authorList>
            <person name="Xie B.-B."/>
            <person name="Rong J.-C."/>
            <person name="Qin Q.-L."/>
            <person name="Zhang Y.-Z."/>
        </authorList>
    </citation>
    <scope>NUCLEOTIDE SEQUENCE [LARGE SCALE GENOMIC DNA]</scope>
    <source>
        <strain evidence="1 2">SW19</strain>
    </source>
</reference>
<gene>
    <name evidence="1" type="ORF">PALI_a3502</name>
</gene>
<proteinExistence type="predicted"/>
<accession>A0ABR9DUM6</accession>
<name>A0ABR9DUM6_9GAMM</name>
<comment type="caution">
    <text evidence="1">The sequence shown here is derived from an EMBL/GenBank/DDBJ whole genome shotgun (WGS) entry which is preliminary data.</text>
</comment>
<evidence type="ECO:0000313" key="1">
    <source>
        <dbReference type="EMBL" id="MBE0357863.1"/>
    </source>
</evidence>
<organism evidence="1 2">
    <name type="scientific">Pseudoalteromonas aliena SW19</name>
    <dbReference type="NCBI Taxonomy" id="1314866"/>
    <lineage>
        <taxon>Bacteria</taxon>
        <taxon>Pseudomonadati</taxon>
        <taxon>Pseudomonadota</taxon>
        <taxon>Gammaproteobacteria</taxon>
        <taxon>Alteromonadales</taxon>
        <taxon>Pseudoalteromonadaceae</taxon>
        <taxon>Pseudoalteromonas</taxon>
    </lineage>
</organism>
<protein>
    <submittedName>
        <fullName evidence="1">Uncharacterized protein</fullName>
    </submittedName>
</protein>
<dbReference type="EMBL" id="AQGU01000017">
    <property type="protein sequence ID" value="MBE0357863.1"/>
    <property type="molecule type" value="Genomic_DNA"/>
</dbReference>
<keyword evidence="2" id="KW-1185">Reference proteome</keyword>